<dbReference type="Proteomes" id="UP000198906">
    <property type="component" value="Unassembled WGS sequence"/>
</dbReference>
<evidence type="ECO:0000313" key="3">
    <source>
        <dbReference type="Proteomes" id="UP000198906"/>
    </source>
</evidence>
<keyword evidence="3" id="KW-1185">Reference proteome</keyword>
<protein>
    <submittedName>
        <fullName evidence="1">Uncharacterized protein</fullName>
    </submittedName>
</protein>
<proteinExistence type="predicted"/>
<reference evidence="3" key="1">
    <citation type="submission" date="2016-06" db="EMBL/GenBank/DDBJ databases">
        <authorList>
            <person name="Varghese N."/>
        </authorList>
    </citation>
    <scope>NUCLEOTIDE SEQUENCE [LARGE SCALE GENOMIC DNA]</scope>
    <source>
        <strain evidence="3">DSM 46123</strain>
    </source>
</reference>
<dbReference type="AlphaFoldDB" id="A0A1C6RTB7"/>
<evidence type="ECO:0000313" key="1">
    <source>
        <dbReference type="EMBL" id="SCL20445.1"/>
    </source>
</evidence>
<dbReference type="EMBL" id="FMHU01000002">
    <property type="protein sequence ID" value="SCL25489.1"/>
    <property type="molecule type" value="Genomic_DNA"/>
</dbReference>
<reference evidence="1" key="2">
    <citation type="submission" date="2016-06" db="EMBL/GenBank/DDBJ databases">
        <authorList>
            <person name="Kjaerup R.B."/>
            <person name="Dalgaard T.S."/>
            <person name="Juul-Madsen H.R."/>
        </authorList>
    </citation>
    <scope>NUCLEOTIDE SEQUENCE [LARGE SCALE GENOMIC DNA]</scope>
    <source>
        <strain evidence="1">DSM 46123</strain>
    </source>
</reference>
<dbReference type="STRING" id="47866.GA0074694_3039"/>
<organism evidence="1 3">
    <name type="scientific">Micromonospora inyonensis</name>
    <dbReference type="NCBI Taxonomy" id="47866"/>
    <lineage>
        <taxon>Bacteria</taxon>
        <taxon>Bacillati</taxon>
        <taxon>Actinomycetota</taxon>
        <taxon>Actinomycetes</taxon>
        <taxon>Micromonosporales</taxon>
        <taxon>Micromonosporaceae</taxon>
        <taxon>Micromonospora</taxon>
    </lineage>
</organism>
<dbReference type="EMBL" id="FMHU01000001">
    <property type="protein sequence ID" value="SCL20445.1"/>
    <property type="molecule type" value="Genomic_DNA"/>
</dbReference>
<gene>
    <name evidence="1" type="ORF">GA0074694_3039</name>
    <name evidence="2" type="ORF">GA0074694_4234</name>
</gene>
<evidence type="ECO:0000313" key="2">
    <source>
        <dbReference type="EMBL" id="SCL25489.1"/>
    </source>
</evidence>
<dbReference type="RefSeq" id="WP_091458380.1">
    <property type="nucleotide sequence ID" value="NZ_FMHU01000001.1"/>
</dbReference>
<name>A0A1C6RTB7_9ACTN</name>
<accession>A0A1C6RTB7</accession>
<sequence length="120" mass="12786">MNDTTTDPRRKAFDLAAAGIAAGLPVPLYVRVAAHDGPLPAGLTLQCGDDDTDTVDRWAAWLGLPRPALVDRPLDGSGGRWFQPYQSAGWNHPVTGGHTRVVSYCDVPAPADAERPAVTR</sequence>